<keyword evidence="4" id="KW-1003">Cell membrane</keyword>
<feature type="transmembrane region" description="Helical" evidence="9">
    <location>
        <begin position="7"/>
        <end position="29"/>
    </location>
</feature>
<feature type="transmembrane region" description="Helical" evidence="9">
    <location>
        <begin position="369"/>
        <end position="388"/>
    </location>
</feature>
<name>A0A369L7I4_9ACTN</name>
<feature type="transmembrane region" description="Helical" evidence="9">
    <location>
        <begin position="41"/>
        <end position="60"/>
    </location>
</feature>
<evidence type="ECO:0000256" key="4">
    <source>
        <dbReference type="ARBA" id="ARBA00022475"/>
    </source>
</evidence>
<accession>A0A369L7I4</accession>
<evidence type="ECO:0000256" key="2">
    <source>
        <dbReference type="ARBA" id="ARBA00008220"/>
    </source>
</evidence>
<evidence type="ECO:0000256" key="5">
    <source>
        <dbReference type="ARBA" id="ARBA00022692"/>
    </source>
</evidence>
<dbReference type="GO" id="GO:0022857">
    <property type="term" value="F:transmembrane transporter activity"/>
    <property type="evidence" value="ECO:0007669"/>
    <property type="project" value="InterPro"/>
</dbReference>
<feature type="transmembrane region" description="Helical" evidence="9">
    <location>
        <begin position="245"/>
        <end position="268"/>
    </location>
</feature>
<dbReference type="GO" id="GO:0006865">
    <property type="term" value="P:amino acid transport"/>
    <property type="evidence" value="ECO:0007669"/>
    <property type="project" value="UniProtKB-KW"/>
</dbReference>
<evidence type="ECO:0000256" key="9">
    <source>
        <dbReference type="SAM" id="Phobius"/>
    </source>
</evidence>
<evidence type="ECO:0000256" key="8">
    <source>
        <dbReference type="ARBA" id="ARBA00023136"/>
    </source>
</evidence>
<evidence type="ECO:0000256" key="1">
    <source>
        <dbReference type="ARBA" id="ARBA00004651"/>
    </source>
</evidence>
<dbReference type="EMBL" id="PPTP01000004">
    <property type="protein sequence ID" value="RDB55643.1"/>
    <property type="molecule type" value="Genomic_DNA"/>
</dbReference>
<protein>
    <submittedName>
        <fullName evidence="10">Arginine-ornithine antiporter</fullName>
    </submittedName>
</protein>
<comment type="similarity">
    <text evidence="2">Belongs to the amino acid-polyamine-organocation (APC) superfamily. Basic amino acid/polyamine antiporter (APA) (TC 2.A.3.2) family.</text>
</comment>
<comment type="subcellular location">
    <subcellularLocation>
        <location evidence="1">Cell membrane</location>
        <topology evidence="1">Multi-pass membrane protein</topology>
    </subcellularLocation>
</comment>
<dbReference type="AlphaFoldDB" id="A0A369L7I4"/>
<evidence type="ECO:0000256" key="6">
    <source>
        <dbReference type="ARBA" id="ARBA00022970"/>
    </source>
</evidence>
<dbReference type="NCBIfam" id="TIGR00905">
    <property type="entry name" value="2A0302"/>
    <property type="match status" value="1"/>
</dbReference>
<sequence>MSEKAKGIGLFGLIGMVVSSCIGSGVFAITGQLAGVASPGAVLVAWAVVGIGFAALALSLNNLGAKKPELKGIFQYAEEGFGPLAGFVSGWGYWLSAWLGNIAFATMMMSTLGYFFPTFLPGNTLPCVIVASLFMWALTFLVIRGVESASFLNAIVMVAKVASLGIFLVFAIFMFNAGIFTADFWGNVYNNAVAAGEMGADAASMGGLFEQVMNCMIIMMWVFIGIEGAAVMSSRARNKHEVGKATVIGLICLLLIYIGCSVLPYGYMSYTEIAQLDYPAMLYVFDSMAPGWGGAFISIAIIVGVAGAWLSFTMLPAETTSEMAERHLLPESWGKLNSKGAPQMSLLLVGACIQVFLIVLMFSEDAYNFAFSMCTVSIVITWAFIALYQIKFSAKEDKNAAQIAIGVIALAFQVVGVLYNGWSFLLLTCVGYIPGFFVYAKARKDRGYALTKGEKVGMGVVSALGVAALALVGMGVIGI</sequence>
<keyword evidence="5 9" id="KW-0812">Transmembrane</keyword>
<feature type="transmembrane region" description="Helical" evidence="9">
    <location>
        <begin position="345"/>
        <end position="363"/>
    </location>
</feature>
<dbReference type="PANTHER" id="PTHR42770:SF4">
    <property type="entry name" value="ARGININE_ORNITHINE ANTIPORTER-RELATED"/>
    <property type="match status" value="1"/>
</dbReference>
<keyword evidence="8 9" id="KW-0472">Membrane</keyword>
<dbReference type="PIRSF" id="PIRSF006060">
    <property type="entry name" value="AA_transporter"/>
    <property type="match status" value="1"/>
</dbReference>
<keyword evidence="7 9" id="KW-1133">Transmembrane helix</keyword>
<keyword evidence="3" id="KW-0813">Transport</keyword>
<feature type="transmembrane region" description="Helical" evidence="9">
    <location>
        <begin position="211"/>
        <end position="233"/>
    </location>
</feature>
<feature type="transmembrane region" description="Helical" evidence="9">
    <location>
        <begin position="288"/>
        <end position="312"/>
    </location>
</feature>
<dbReference type="Proteomes" id="UP000253792">
    <property type="component" value="Unassembled WGS sequence"/>
</dbReference>
<evidence type="ECO:0000313" key="11">
    <source>
        <dbReference type="Proteomes" id="UP000253792"/>
    </source>
</evidence>
<dbReference type="Pfam" id="PF13520">
    <property type="entry name" value="AA_permease_2"/>
    <property type="match status" value="1"/>
</dbReference>
<feature type="transmembrane region" description="Helical" evidence="9">
    <location>
        <begin position="424"/>
        <end position="440"/>
    </location>
</feature>
<dbReference type="PANTHER" id="PTHR42770">
    <property type="entry name" value="AMINO ACID TRANSPORTER-RELATED"/>
    <property type="match status" value="1"/>
</dbReference>
<evidence type="ECO:0000256" key="3">
    <source>
        <dbReference type="ARBA" id="ARBA00022448"/>
    </source>
</evidence>
<dbReference type="InterPro" id="IPR004754">
    <property type="entry name" value="Amino_acid_antiprt"/>
</dbReference>
<reference evidence="10 11" key="1">
    <citation type="journal article" date="2018" name="Elife">
        <title>Discovery and characterization of a prevalent human gut bacterial enzyme sufficient for the inactivation of a family of plant toxins.</title>
        <authorList>
            <person name="Koppel N."/>
            <person name="Bisanz J.E."/>
            <person name="Pandelia M.E."/>
            <person name="Turnbaugh P.J."/>
            <person name="Balskus E.P."/>
        </authorList>
    </citation>
    <scope>NUCLEOTIDE SEQUENCE [LARGE SCALE GENOMIC DNA]</scope>
    <source>
        <strain evidence="11">anaerobia AP69FAA</strain>
    </source>
</reference>
<dbReference type="OrthoDB" id="3185104at2"/>
<gene>
    <name evidence="10" type="ORF">C1880_05325</name>
</gene>
<feature type="transmembrane region" description="Helical" evidence="9">
    <location>
        <begin position="456"/>
        <end position="477"/>
    </location>
</feature>
<keyword evidence="11" id="KW-1185">Reference proteome</keyword>
<comment type="caution">
    <text evidence="10">The sequence shown here is derived from an EMBL/GenBank/DDBJ whole genome shotgun (WGS) entry which is preliminary data.</text>
</comment>
<dbReference type="RefSeq" id="WP_114620594.1">
    <property type="nucleotide sequence ID" value="NZ_DBFBLT010000035.1"/>
</dbReference>
<dbReference type="InterPro" id="IPR050367">
    <property type="entry name" value="APC_superfamily"/>
</dbReference>
<organism evidence="10 11">
    <name type="scientific">Senegalimassilia anaerobia</name>
    <dbReference type="NCBI Taxonomy" id="1473216"/>
    <lineage>
        <taxon>Bacteria</taxon>
        <taxon>Bacillati</taxon>
        <taxon>Actinomycetota</taxon>
        <taxon>Coriobacteriia</taxon>
        <taxon>Coriobacteriales</taxon>
        <taxon>Coriobacteriaceae</taxon>
        <taxon>Senegalimassilia</taxon>
    </lineage>
</organism>
<proteinExistence type="inferred from homology"/>
<evidence type="ECO:0000256" key="7">
    <source>
        <dbReference type="ARBA" id="ARBA00022989"/>
    </source>
</evidence>
<feature type="transmembrane region" description="Helical" evidence="9">
    <location>
        <begin position="400"/>
        <end position="418"/>
    </location>
</feature>
<dbReference type="PROSITE" id="PS51257">
    <property type="entry name" value="PROKAR_LIPOPROTEIN"/>
    <property type="match status" value="1"/>
</dbReference>
<dbReference type="InterPro" id="IPR002293">
    <property type="entry name" value="AA/rel_permease1"/>
</dbReference>
<evidence type="ECO:0000313" key="10">
    <source>
        <dbReference type="EMBL" id="RDB55643.1"/>
    </source>
</evidence>
<feature type="transmembrane region" description="Helical" evidence="9">
    <location>
        <begin position="81"/>
        <end position="103"/>
    </location>
</feature>
<dbReference type="GO" id="GO:0005886">
    <property type="term" value="C:plasma membrane"/>
    <property type="evidence" value="ECO:0007669"/>
    <property type="project" value="UniProtKB-SubCell"/>
</dbReference>
<dbReference type="STRING" id="1034345.GCA_000236865_00614"/>
<feature type="transmembrane region" description="Helical" evidence="9">
    <location>
        <begin position="155"/>
        <end position="180"/>
    </location>
</feature>
<keyword evidence="6" id="KW-0029">Amino-acid transport</keyword>
<dbReference type="Gene3D" id="1.20.1740.10">
    <property type="entry name" value="Amino acid/polyamine transporter I"/>
    <property type="match status" value="1"/>
</dbReference>
<feature type="transmembrane region" description="Helical" evidence="9">
    <location>
        <begin position="123"/>
        <end position="143"/>
    </location>
</feature>